<evidence type="ECO:0000256" key="1">
    <source>
        <dbReference type="SAM" id="MobiDB-lite"/>
    </source>
</evidence>
<evidence type="ECO:0000313" key="3">
    <source>
        <dbReference type="Proteomes" id="UP001430584"/>
    </source>
</evidence>
<evidence type="ECO:0000313" key="2">
    <source>
        <dbReference type="EMBL" id="KAL0256487.1"/>
    </source>
</evidence>
<dbReference type="Proteomes" id="UP001430584">
    <property type="component" value="Unassembled WGS sequence"/>
</dbReference>
<name>A0ABR3C775_9PEZI</name>
<accession>A0ABR3C775</accession>
<gene>
    <name evidence="2" type="ORF">SLS55_008882</name>
</gene>
<reference evidence="2 3" key="1">
    <citation type="submission" date="2024-02" db="EMBL/GenBank/DDBJ databases">
        <title>De novo assembly and annotation of 12 fungi associated with fruit tree decline syndrome in Ontario, Canada.</title>
        <authorList>
            <person name="Sulman M."/>
            <person name="Ellouze W."/>
            <person name="Ilyukhin E."/>
        </authorList>
    </citation>
    <scope>NUCLEOTIDE SEQUENCE [LARGE SCALE GENOMIC DNA]</scope>
    <source>
        <strain evidence="2 3">FDS-637</strain>
    </source>
</reference>
<dbReference type="GeneID" id="92012967"/>
<organism evidence="2 3">
    <name type="scientific">Diplodia seriata</name>
    <dbReference type="NCBI Taxonomy" id="420778"/>
    <lineage>
        <taxon>Eukaryota</taxon>
        <taxon>Fungi</taxon>
        <taxon>Dikarya</taxon>
        <taxon>Ascomycota</taxon>
        <taxon>Pezizomycotina</taxon>
        <taxon>Dothideomycetes</taxon>
        <taxon>Dothideomycetes incertae sedis</taxon>
        <taxon>Botryosphaeriales</taxon>
        <taxon>Botryosphaeriaceae</taxon>
        <taxon>Diplodia</taxon>
    </lineage>
</organism>
<proteinExistence type="predicted"/>
<keyword evidence="3" id="KW-1185">Reference proteome</keyword>
<dbReference type="EMBL" id="JAJVCZ030000009">
    <property type="protein sequence ID" value="KAL0256487.1"/>
    <property type="molecule type" value="Genomic_DNA"/>
</dbReference>
<sequence length="141" mass="16023">MANNSSNRPVRRRRIDVNLRSIDAVNEAAAASTAYFIPQERRPKRKHPPAYSQDSDNWLDYEDSDRTEYGSTGEDDLPFDPQSTFDMVAETQNTINQGFEEAMVTIGDEWERADGRLRSRILAALLVALRVSTENRLMPSS</sequence>
<protein>
    <submittedName>
        <fullName evidence="2">Uncharacterized protein</fullName>
    </submittedName>
</protein>
<comment type="caution">
    <text evidence="2">The sequence shown here is derived from an EMBL/GenBank/DDBJ whole genome shotgun (WGS) entry which is preliminary data.</text>
</comment>
<feature type="region of interest" description="Disordered" evidence="1">
    <location>
        <begin position="34"/>
        <end position="80"/>
    </location>
</feature>
<dbReference type="RefSeq" id="XP_066629516.1">
    <property type="nucleotide sequence ID" value="XM_066780287.1"/>
</dbReference>